<feature type="compositionally biased region" description="Basic and acidic residues" evidence="1">
    <location>
        <begin position="31"/>
        <end position="45"/>
    </location>
</feature>
<accession>A0ABP7IJ84</accession>
<sequence length="132" mass="13829">MAAAGAASGRAKRWLPPTARGGGQRVPAVAHGDRTQHVRAARGEGQRVVRASAMAAASGAVLPQAAVAVTGGSGGWQRWPSRVAVGVARCCRRQRWLWGGAAMAAAGGTGYGRRRVAARQIARELRRRGRQR</sequence>
<evidence type="ECO:0000313" key="3">
    <source>
        <dbReference type="Proteomes" id="UP001501624"/>
    </source>
</evidence>
<dbReference type="Proteomes" id="UP001501624">
    <property type="component" value="Unassembled WGS sequence"/>
</dbReference>
<gene>
    <name evidence="2" type="ORF">GCM10022380_43150</name>
</gene>
<evidence type="ECO:0000313" key="2">
    <source>
        <dbReference type="EMBL" id="GAA3819694.1"/>
    </source>
</evidence>
<dbReference type="EMBL" id="BAABCM010000005">
    <property type="protein sequence ID" value="GAA3819694.1"/>
    <property type="molecule type" value="Genomic_DNA"/>
</dbReference>
<keyword evidence="3" id="KW-1185">Reference proteome</keyword>
<name>A0ABP7IJ84_9PSEU</name>
<feature type="region of interest" description="Disordered" evidence="1">
    <location>
        <begin position="1"/>
        <end position="45"/>
    </location>
</feature>
<reference evidence="3" key="1">
    <citation type="journal article" date="2019" name="Int. J. Syst. Evol. Microbiol.">
        <title>The Global Catalogue of Microorganisms (GCM) 10K type strain sequencing project: providing services to taxonomists for standard genome sequencing and annotation.</title>
        <authorList>
            <consortium name="The Broad Institute Genomics Platform"/>
            <consortium name="The Broad Institute Genome Sequencing Center for Infectious Disease"/>
            <person name="Wu L."/>
            <person name="Ma J."/>
        </authorList>
    </citation>
    <scope>NUCLEOTIDE SEQUENCE [LARGE SCALE GENOMIC DNA]</scope>
    <source>
        <strain evidence="3">JCM 17017</strain>
    </source>
</reference>
<evidence type="ECO:0000256" key="1">
    <source>
        <dbReference type="SAM" id="MobiDB-lite"/>
    </source>
</evidence>
<protein>
    <submittedName>
        <fullName evidence="2">Uncharacterized protein</fullName>
    </submittedName>
</protein>
<comment type="caution">
    <text evidence="2">The sequence shown here is derived from an EMBL/GenBank/DDBJ whole genome shotgun (WGS) entry which is preliminary data.</text>
</comment>
<organism evidence="2 3">
    <name type="scientific">Amycolatopsis tucumanensis</name>
    <dbReference type="NCBI Taxonomy" id="401106"/>
    <lineage>
        <taxon>Bacteria</taxon>
        <taxon>Bacillati</taxon>
        <taxon>Actinomycetota</taxon>
        <taxon>Actinomycetes</taxon>
        <taxon>Pseudonocardiales</taxon>
        <taxon>Pseudonocardiaceae</taxon>
        <taxon>Amycolatopsis</taxon>
    </lineage>
</organism>
<proteinExistence type="predicted"/>